<dbReference type="Pfam" id="PF26639">
    <property type="entry name" value="Het-6_barrel"/>
    <property type="match status" value="1"/>
</dbReference>
<name>A0ABR1TCH1_9PEZI</name>
<evidence type="ECO:0000259" key="1">
    <source>
        <dbReference type="Pfam" id="PF06985"/>
    </source>
</evidence>
<comment type="caution">
    <text evidence="2">The sequence shown here is derived from an EMBL/GenBank/DDBJ whole genome shotgun (WGS) entry which is preliminary data.</text>
</comment>
<dbReference type="EMBL" id="JAQQWK010000003">
    <property type="protein sequence ID" value="KAK8044319.1"/>
    <property type="molecule type" value="Genomic_DNA"/>
</dbReference>
<accession>A0ABR1TCH1</accession>
<keyword evidence="3" id="KW-1185">Reference proteome</keyword>
<organism evidence="2 3">
    <name type="scientific">Apiospora rasikravindrae</name>
    <dbReference type="NCBI Taxonomy" id="990691"/>
    <lineage>
        <taxon>Eukaryota</taxon>
        <taxon>Fungi</taxon>
        <taxon>Dikarya</taxon>
        <taxon>Ascomycota</taxon>
        <taxon>Pezizomycotina</taxon>
        <taxon>Sordariomycetes</taxon>
        <taxon>Xylariomycetidae</taxon>
        <taxon>Amphisphaeriales</taxon>
        <taxon>Apiosporaceae</taxon>
        <taxon>Apiospora</taxon>
    </lineage>
</organism>
<dbReference type="InterPro" id="IPR052895">
    <property type="entry name" value="HetReg/Transcr_Mod"/>
</dbReference>
<protein>
    <recommendedName>
        <fullName evidence="1">Heterokaryon incompatibility domain-containing protein</fullName>
    </recommendedName>
</protein>
<gene>
    <name evidence="2" type="ORF">PG993_004343</name>
</gene>
<reference evidence="2 3" key="1">
    <citation type="submission" date="2023-01" db="EMBL/GenBank/DDBJ databases">
        <title>Analysis of 21 Apiospora genomes using comparative genomics revels a genus with tremendous synthesis potential of carbohydrate active enzymes and secondary metabolites.</title>
        <authorList>
            <person name="Sorensen T."/>
        </authorList>
    </citation>
    <scope>NUCLEOTIDE SEQUENCE [LARGE SCALE GENOMIC DNA]</scope>
    <source>
        <strain evidence="2 3">CBS 33761</strain>
    </source>
</reference>
<proteinExistence type="predicted"/>
<dbReference type="Pfam" id="PF06985">
    <property type="entry name" value="HET"/>
    <property type="match status" value="1"/>
</dbReference>
<dbReference type="PANTHER" id="PTHR24148:SF64">
    <property type="entry name" value="HETEROKARYON INCOMPATIBILITY DOMAIN-CONTAINING PROTEIN"/>
    <property type="match status" value="1"/>
</dbReference>
<dbReference type="Proteomes" id="UP001444661">
    <property type="component" value="Unassembled WGS sequence"/>
</dbReference>
<evidence type="ECO:0000313" key="3">
    <source>
        <dbReference type="Proteomes" id="UP001444661"/>
    </source>
</evidence>
<dbReference type="PANTHER" id="PTHR24148">
    <property type="entry name" value="ANKYRIN REPEAT DOMAIN-CONTAINING PROTEIN 39 HOMOLOG-RELATED"/>
    <property type="match status" value="1"/>
</dbReference>
<evidence type="ECO:0000313" key="2">
    <source>
        <dbReference type="EMBL" id="KAK8044319.1"/>
    </source>
</evidence>
<feature type="domain" description="Heterokaryon incompatibility" evidence="1">
    <location>
        <begin position="332"/>
        <end position="492"/>
    </location>
</feature>
<dbReference type="InterPro" id="IPR010730">
    <property type="entry name" value="HET"/>
</dbReference>
<sequence length="907" mass="102861">MCFMIKRYAACVVFGHCIKEMPSYDRETCEQARAEGAFGFCKEVKAKFVPEFTCPFCPTCSSMENWFFNRAKASVAANRAAGSFEKPIFTESLLVQFRGMIDAPDHAPVATVATLTSSMETRAVTSTEEREAELAKSWVNRHMRLASAQVSMEGLTEQFASWVTAVYRLSLVEDAIFIAKCEQEEHRLQLLRMLAMEAEVLGCYKARLEYLGVWQLFLSFAGIITKPEIETQNDDDSSSIIEACLPGLLVFSHSTPRFTIAGGVNRYSCEESATDQSEGIGPANTTLTMPPYHYNPLRDSEIRLLTLWGSHRKTDEIVITFKTFEQSAAPEYECLSYVWGSEEHLKEVEVESSVPGSLFVTQNLDVAIRHLRYPDAPRTMWIDAVCIDQANVDERSQQVARMDRIFTKATRVLFWLGPEANQSALGMQALGWLGSRVWIDEYQMPRALDPLDDERYRLSDQFTSAPFSDEEWLGSVEVMCRPLFTRLWVRQEIFLAGPSSIVQCGNAEMPWLRLLAAVQCLQLKSHPPTIHGQHLVVRDFMWTFHWRFDLSSLRRTFGSTICKDPRDRIYAVRAFLRREPELDIIPDYTLSVRKVYQDTVERYLALYQDLTILSECRYSQDGTAKPTWVPDWSDNSLKEQRNLWGRMVVPPLKIPIEQPVEGVLQIAGVSAATIMTLVQTPFNVDWSWSGQTPNTSIEDAELEAYARTFVCGRIADAYEPPWRHLSYLADSIEFLKGELAREDAPRHSTNDTKYIQFAASFGIGRQLFRTGNGDFGLAPLAAQTGDQICAVVGCEGPLLLRPNTDGTFRVIGECFMLSIMHSEALLGKLPDGIRPLSTYRTREHGYRYGFINTDTREVSFEDPRLEKLGLDLTDYRQELAQDPAASLTVDFGTLQRVNPAIRYFDLV</sequence>